<protein>
    <submittedName>
        <fullName evidence="1">Uncharacterized protein</fullName>
    </submittedName>
</protein>
<dbReference type="Proteomes" id="UP000727407">
    <property type="component" value="Unassembled WGS sequence"/>
</dbReference>
<keyword evidence="2" id="KW-1185">Reference proteome</keyword>
<reference evidence="1" key="1">
    <citation type="submission" date="2020-07" db="EMBL/GenBank/DDBJ databases">
        <title>Clarias magur genome sequencing, assembly and annotation.</title>
        <authorList>
            <person name="Kushwaha B."/>
            <person name="Kumar R."/>
            <person name="Das P."/>
            <person name="Joshi C.G."/>
            <person name="Kumar D."/>
            <person name="Nagpure N.S."/>
            <person name="Pandey M."/>
            <person name="Agarwal S."/>
            <person name="Srivastava S."/>
            <person name="Singh M."/>
            <person name="Sahoo L."/>
            <person name="Jayasankar P."/>
            <person name="Meher P.K."/>
            <person name="Koringa P.G."/>
            <person name="Iquebal M.A."/>
            <person name="Das S.P."/>
            <person name="Bit A."/>
            <person name="Patnaik S."/>
            <person name="Patel N."/>
            <person name="Shah T.M."/>
            <person name="Hinsu A."/>
            <person name="Jena J.K."/>
        </authorList>
    </citation>
    <scope>NUCLEOTIDE SEQUENCE</scope>
    <source>
        <strain evidence="1">CIFAMagur01</strain>
        <tissue evidence="1">Testis</tissue>
    </source>
</reference>
<gene>
    <name evidence="1" type="ORF">DAT39_005670</name>
</gene>
<proteinExistence type="predicted"/>
<organism evidence="1 2">
    <name type="scientific">Clarias magur</name>
    <name type="common">Asian catfish</name>
    <name type="synonym">Macropteronotus magur</name>
    <dbReference type="NCBI Taxonomy" id="1594786"/>
    <lineage>
        <taxon>Eukaryota</taxon>
        <taxon>Metazoa</taxon>
        <taxon>Chordata</taxon>
        <taxon>Craniata</taxon>
        <taxon>Vertebrata</taxon>
        <taxon>Euteleostomi</taxon>
        <taxon>Actinopterygii</taxon>
        <taxon>Neopterygii</taxon>
        <taxon>Teleostei</taxon>
        <taxon>Ostariophysi</taxon>
        <taxon>Siluriformes</taxon>
        <taxon>Clariidae</taxon>
        <taxon>Clarias</taxon>
    </lineage>
</organism>
<comment type="caution">
    <text evidence="1">The sequence shown here is derived from an EMBL/GenBank/DDBJ whole genome shotgun (WGS) entry which is preliminary data.</text>
</comment>
<sequence>MPRALSYHAEDVSHSTGTWGRRVVLQDILQKTSRKTNPYQIKVVYVCLSVNCVTLMLRLAMESR</sequence>
<accession>A0A8J4ULS1</accession>
<dbReference type="EMBL" id="QNUK01000055">
    <property type="protein sequence ID" value="KAF5904569.1"/>
    <property type="molecule type" value="Genomic_DNA"/>
</dbReference>
<name>A0A8J4ULS1_CLAMG</name>
<evidence type="ECO:0000313" key="1">
    <source>
        <dbReference type="EMBL" id="KAF5904569.1"/>
    </source>
</evidence>
<evidence type="ECO:0000313" key="2">
    <source>
        <dbReference type="Proteomes" id="UP000727407"/>
    </source>
</evidence>
<dbReference type="AlphaFoldDB" id="A0A8J4ULS1"/>